<accession>A0A8S1INI3</accession>
<dbReference type="EMBL" id="CAJHUC010000399">
    <property type="protein sequence ID" value="CAD7695873.1"/>
    <property type="molecule type" value="Genomic_DNA"/>
</dbReference>
<keyword evidence="2" id="KW-1185">Reference proteome</keyword>
<dbReference type="Proteomes" id="UP000708148">
    <property type="component" value="Unassembled WGS sequence"/>
</dbReference>
<gene>
    <name evidence="1" type="ORF">OSTQU699_LOCUS1234</name>
</gene>
<proteinExistence type="predicted"/>
<name>A0A8S1INI3_9CHLO</name>
<feature type="non-terminal residue" evidence="1">
    <location>
        <position position="1"/>
    </location>
</feature>
<evidence type="ECO:0000313" key="1">
    <source>
        <dbReference type="EMBL" id="CAD7695873.1"/>
    </source>
</evidence>
<sequence length="182" mass="19036">MARAYPLSLQDSVEGLTKLTQKGYSQDEIAKLWVQQALSDGSLAAFVSKVPQQFQIVSAYLADAVMCDSLGRLELQSLVADLKGVTPPVLSPRVGSGALPEIGGPIHEGLGPGFEGPIHHVEVALSVEDAEQAGCGVPRVVMSIKVHEMAMHGATLGPSPFGDHVRGPDAALDVWEASSANS</sequence>
<reference evidence="1" key="1">
    <citation type="submission" date="2020-12" db="EMBL/GenBank/DDBJ databases">
        <authorList>
            <person name="Iha C."/>
        </authorList>
    </citation>
    <scope>NUCLEOTIDE SEQUENCE</scope>
</reference>
<evidence type="ECO:0000313" key="2">
    <source>
        <dbReference type="Proteomes" id="UP000708148"/>
    </source>
</evidence>
<comment type="caution">
    <text evidence="1">The sequence shown here is derived from an EMBL/GenBank/DDBJ whole genome shotgun (WGS) entry which is preliminary data.</text>
</comment>
<organism evidence="1 2">
    <name type="scientific">Ostreobium quekettii</name>
    <dbReference type="NCBI Taxonomy" id="121088"/>
    <lineage>
        <taxon>Eukaryota</taxon>
        <taxon>Viridiplantae</taxon>
        <taxon>Chlorophyta</taxon>
        <taxon>core chlorophytes</taxon>
        <taxon>Ulvophyceae</taxon>
        <taxon>TCBD clade</taxon>
        <taxon>Bryopsidales</taxon>
        <taxon>Ostreobineae</taxon>
        <taxon>Ostreobiaceae</taxon>
        <taxon>Ostreobium</taxon>
    </lineage>
</organism>
<protein>
    <submittedName>
        <fullName evidence="1">Uncharacterized protein</fullName>
    </submittedName>
</protein>
<dbReference type="AlphaFoldDB" id="A0A8S1INI3"/>